<dbReference type="FunFam" id="1.20.5.820:FF:000001">
    <property type="entry name" value="Transport protein Sec61 subunit gamma"/>
    <property type="match status" value="1"/>
</dbReference>
<evidence type="ECO:0000256" key="7">
    <source>
        <dbReference type="ARBA" id="ARBA00022927"/>
    </source>
</evidence>
<dbReference type="Proteomes" id="UP000694386">
    <property type="component" value="Unplaced"/>
</dbReference>
<reference evidence="14" key="4">
    <citation type="submission" date="2025-05" db="UniProtKB">
        <authorList>
            <consortium name="Ensembl"/>
        </authorList>
    </citation>
    <scope>IDENTIFICATION</scope>
</reference>
<keyword evidence="16" id="KW-1185">Reference proteome</keyword>
<reference evidence="16" key="1">
    <citation type="journal article" date="2018" name="Biotechnol. Bioeng.">
        <title>A reference genome of the Chinese hamster based on a hybrid assembly strategy.</title>
        <authorList>
            <person name="Rupp O."/>
            <person name="MacDonald M.L."/>
            <person name="Li S."/>
            <person name="Dhiman H."/>
            <person name="Polson S."/>
            <person name="Griep S."/>
            <person name="Heffner K."/>
            <person name="Hernandez I."/>
            <person name="Brinkrolf K."/>
            <person name="Jadhav V."/>
            <person name="Samoudi M."/>
            <person name="Hao H."/>
            <person name="Kingham B."/>
            <person name="Goesmann A."/>
            <person name="Betenbaugh M.J."/>
            <person name="Lewis N.E."/>
            <person name="Borth N."/>
            <person name="Lee K.H."/>
        </authorList>
    </citation>
    <scope>NUCLEOTIDE SEQUENCE [LARGE SCALE GENOMIC DNA]</scope>
    <source>
        <strain evidence="16">17A/GY</strain>
    </source>
</reference>
<evidence type="ECO:0000256" key="11">
    <source>
        <dbReference type="ARBA" id="ARBA00046516"/>
    </source>
</evidence>
<dbReference type="SUPFAM" id="SSF103456">
    <property type="entry name" value="Preprotein translocase SecE subunit"/>
    <property type="match status" value="1"/>
</dbReference>
<dbReference type="KEGG" id="cge:103159941"/>
<dbReference type="Proteomes" id="UP001108280">
    <property type="component" value="Chromosome 8"/>
</dbReference>
<dbReference type="PANTHER" id="PTHR12309">
    <property type="entry name" value="SEC61 GAMMA SUBUNIT"/>
    <property type="match status" value="1"/>
</dbReference>
<dbReference type="InterPro" id="IPR023391">
    <property type="entry name" value="Prot_translocase_SecE_dom_sf"/>
</dbReference>
<dbReference type="Gene3D" id="1.20.5.820">
    <property type="entry name" value="Preprotein translocase SecE subunit"/>
    <property type="match status" value="1"/>
</dbReference>
<dbReference type="AlphaFoldDB" id="A0A8C2M4E5"/>
<dbReference type="NCBIfam" id="TIGR00327">
    <property type="entry name" value="secE_euk_arch"/>
    <property type="match status" value="1"/>
</dbReference>
<reference evidence="17" key="3">
    <citation type="submission" date="2025-04" db="UniProtKB">
        <authorList>
            <consortium name="RefSeq"/>
        </authorList>
    </citation>
    <scope>IDENTIFICATION</scope>
    <source>
        <strain evidence="17">17A/GY</strain>
        <tissue evidence="17">Liver</tissue>
    </source>
</reference>
<comment type="subcellular location">
    <subcellularLocation>
        <location evidence="1">Endoplasmic reticulum membrane</location>
        <topology evidence="1">Single-pass membrane protein</topology>
    </subcellularLocation>
</comment>
<evidence type="ECO:0000256" key="6">
    <source>
        <dbReference type="ARBA" id="ARBA00022824"/>
    </source>
</evidence>
<protein>
    <recommendedName>
        <fullName evidence="3">Protein transport protein Sec61 subunit gamma</fullName>
    </recommendedName>
</protein>
<keyword evidence="4" id="KW-0813">Transport</keyword>
<evidence type="ECO:0000313" key="17">
    <source>
        <dbReference type="RefSeq" id="XP_035304317.1"/>
    </source>
</evidence>
<evidence type="ECO:0000256" key="4">
    <source>
        <dbReference type="ARBA" id="ARBA00022448"/>
    </source>
</evidence>
<accession>A0A8C2M4E5</accession>
<evidence type="ECO:0000256" key="3">
    <source>
        <dbReference type="ARBA" id="ARBA00018528"/>
    </source>
</evidence>
<reference evidence="16" key="2">
    <citation type="journal article" date="2020" name="Biotechnol. Bioeng.">
        <title>Chromosome-scale scaffolds for the Chinese hamster reference genome assembly to facilitate the study of the CHO epigenome.</title>
        <authorList>
            <person name="Hilliard W."/>
            <person name="MacDonald M."/>
            <person name="Lee K.H."/>
        </authorList>
    </citation>
    <scope>NUCLEOTIDE SEQUENCE [LARGE SCALE GENOMIC DNA]</scope>
    <source>
        <strain evidence="16">17A/GY</strain>
    </source>
</reference>
<dbReference type="GeneID" id="103159941"/>
<name>A0A8C2M4E5_CRIGR</name>
<dbReference type="Pfam" id="PF00584">
    <property type="entry name" value="SecE"/>
    <property type="match status" value="1"/>
</dbReference>
<evidence type="ECO:0000256" key="9">
    <source>
        <dbReference type="ARBA" id="ARBA00023010"/>
    </source>
</evidence>
<evidence type="ECO:0000256" key="10">
    <source>
        <dbReference type="ARBA" id="ARBA00023136"/>
    </source>
</evidence>
<dbReference type="GO" id="GO:0006886">
    <property type="term" value="P:intracellular protein transport"/>
    <property type="evidence" value="ECO:0007669"/>
    <property type="project" value="InterPro"/>
</dbReference>
<keyword evidence="8 13" id="KW-1133">Transmembrane helix</keyword>
<evidence type="ECO:0000256" key="1">
    <source>
        <dbReference type="ARBA" id="ARBA00004389"/>
    </source>
</evidence>
<evidence type="ECO:0000256" key="13">
    <source>
        <dbReference type="SAM" id="Phobius"/>
    </source>
</evidence>
<keyword evidence="10 13" id="KW-0472">Membrane</keyword>
<gene>
    <name evidence="14 17" type="primary">LOC103159941</name>
</gene>
<dbReference type="RefSeq" id="XP_035317243.1">
    <property type="nucleotide sequence ID" value="XM_035461352.1"/>
</dbReference>
<dbReference type="InterPro" id="IPR008158">
    <property type="entry name" value="Translocase_Sec61-g"/>
</dbReference>
<organism evidence="14 15">
    <name type="scientific">Cricetulus griseus</name>
    <name type="common">Chinese hamster</name>
    <name type="synonym">Cricetulus barabensis griseus</name>
    <dbReference type="NCBI Taxonomy" id="10029"/>
    <lineage>
        <taxon>Eukaryota</taxon>
        <taxon>Metazoa</taxon>
        <taxon>Chordata</taxon>
        <taxon>Craniata</taxon>
        <taxon>Vertebrata</taxon>
        <taxon>Euteleostomi</taxon>
        <taxon>Mammalia</taxon>
        <taxon>Eutheria</taxon>
        <taxon>Euarchontoglires</taxon>
        <taxon>Glires</taxon>
        <taxon>Rodentia</taxon>
        <taxon>Myomorpha</taxon>
        <taxon>Muroidea</taxon>
        <taxon>Cricetidae</taxon>
        <taxon>Cricetinae</taxon>
        <taxon>Cricetulus</taxon>
    </lineage>
</organism>
<keyword evidence="5 13" id="KW-0812">Transmembrane</keyword>
<sequence length="68" mass="7719">MDQVMPFVELSWQFVKDSIWLLKRCTKPDRKGFQKIAMATAIGFTVMGFTGFFVKLIHIPVDNIIVGG</sequence>
<evidence type="ECO:0000256" key="12">
    <source>
        <dbReference type="ARBA" id="ARBA00056173"/>
    </source>
</evidence>
<comment type="function">
    <text evidence="12">Component of SEC61 channel-forming translocon complex that mediates transport of signal peptide-containing precursor polypeptides across the endoplasmic reticulum (ER). Forms a ribosome receptor and a gated pore in the ER membrane, both functions required for cotranslational translocation of nascent polypeptides. The SEC61 channel is also involved in ER membrane insertion of transmembrane proteins: it mediates membrane insertion of the first few transmembrane segments of proteins, while insertion of subsequent transmembrane regions of multi-pass membrane proteins is mediated by the multi-pass translocon (MPT) complex. The SEC61 channel cooperates with the translocating protein TRAM1 to import nascent proteins into the ER.</text>
</comment>
<evidence type="ECO:0000256" key="8">
    <source>
        <dbReference type="ARBA" id="ARBA00022989"/>
    </source>
</evidence>
<dbReference type="GO" id="GO:0008320">
    <property type="term" value="F:protein transmembrane transporter activity"/>
    <property type="evidence" value="ECO:0007669"/>
    <property type="project" value="InterPro"/>
</dbReference>
<dbReference type="InterPro" id="IPR001901">
    <property type="entry name" value="Translocase_SecE/Sec61-g"/>
</dbReference>
<dbReference type="HAMAP" id="MF_00422">
    <property type="entry name" value="SecE"/>
    <property type="match status" value="1"/>
</dbReference>
<evidence type="ECO:0000313" key="16">
    <source>
        <dbReference type="Proteomes" id="UP001108280"/>
    </source>
</evidence>
<comment type="similarity">
    <text evidence="2">Belongs to the SecE/SEC61-gamma family.</text>
</comment>
<proteinExistence type="inferred from homology"/>
<dbReference type="RefSeq" id="XP_035304317.1">
    <property type="nucleotide sequence ID" value="XM_035448426.1"/>
</dbReference>
<evidence type="ECO:0000256" key="2">
    <source>
        <dbReference type="ARBA" id="ARBA00008274"/>
    </source>
</evidence>
<dbReference type="Ensembl" id="ENSCGRT00001017411.1">
    <property type="protein sequence ID" value="ENSCGRP00001013174.1"/>
    <property type="gene ID" value="ENSCGRG00001014385.1"/>
</dbReference>
<dbReference type="OrthoDB" id="2401875at2759"/>
<evidence type="ECO:0000256" key="5">
    <source>
        <dbReference type="ARBA" id="ARBA00022692"/>
    </source>
</evidence>
<feature type="transmembrane region" description="Helical" evidence="13">
    <location>
        <begin position="36"/>
        <end position="54"/>
    </location>
</feature>
<dbReference type="GO" id="GO:0006605">
    <property type="term" value="P:protein targeting"/>
    <property type="evidence" value="ECO:0007669"/>
    <property type="project" value="InterPro"/>
</dbReference>
<evidence type="ECO:0000313" key="14">
    <source>
        <dbReference type="Ensembl" id="ENSCGRP00001013174.1"/>
    </source>
</evidence>
<evidence type="ECO:0000313" key="15">
    <source>
        <dbReference type="Proteomes" id="UP000694386"/>
    </source>
</evidence>
<comment type="subunit">
    <text evidence="11">The SEC61 channel-forming translocon complex consists of channel-forming core components SEC61A1, SEC61B and SEC61G and different auxiliary components such as SEC62 and SEC63. The SEC61 channel associates with the multi-pass translocon (MPT) complex.</text>
</comment>
<keyword evidence="6" id="KW-0256">Endoplasmic reticulum</keyword>
<keyword evidence="7" id="KW-0653">Protein transport</keyword>
<dbReference type="GO" id="GO:0005789">
    <property type="term" value="C:endoplasmic reticulum membrane"/>
    <property type="evidence" value="ECO:0007669"/>
    <property type="project" value="UniProtKB-SubCell"/>
</dbReference>
<keyword evidence="9" id="KW-0811">Translocation</keyword>